<organism evidence="1 2">
    <name type="scientific">Panagrolaimus sp. PS1159</name>
    <dbReference type="NCBI Taxonomy" id="55785"/>
    <lineage>
        <taxon>Eukaryota</taxon>
        <taxon>Metazoa</taxon>
        <taxon>Ecdysozoa</taxon>
        <taxon>Nematoda</taxon>
        <taxon>Chromadorea</taxon>
        <taxon>Rhabditida</taxon>
        <taxon>Tylenchina</taxon>
        <taxon>Panagrolaimomorpha</taxon>
        <taxon>Panagrolaimoidea</taxon>
        <taxon>Panagrolaimidae</taxon>
        <taxon>Panagrolaimus</taxon>
    </lineage>
</organism>
<evidence type="ECO:0000313" key="1">
    <source>
        <dbReference type="Proteomes" id="UP000887580"/>
    </source>
</evidence>
<sequence>MNAVGAVFYVLIFIGIAMAQDDYCGTCRKMIIELREEFNDDFQKVSIQRIVDALNGECKIEMPGFPGQICKSKVNANACKLLRILRKGATNEQACKALQFCN</sequence>
<reference evidence="2" key="1">
    <citation type="submission" date="2022-11" db="UniProtKB">
        <authorList>
            <consortium name="WormBaseParasite"/>
        </authorList>
    </citation>
    <scope>IDENTIFICATION</scope>
</reference>
<evidence type="ECO:0000313" key="2">
    <source>
        <dbReference type="WBParaSite" id="PS1159_v2.g21988.t1"/>
    </source>
</evidence>
<dbReference type="WBParaSite" id="PS1159_v2.g21988.t1">
    <property type="protein sequence ID" value="PS1159_v2.g21988.t1"/>
    <property type="gene ID" value="PS1159_v2.g21988"/>
</dbReference>
<dbReference type="Proteomes" id="UP000887580">
    <property type="component" value="Unplaced"/>
</dbReference>
<name>A0AC35FY14_9BILA</name>
<accession>A0AC35FY14</accession>
<proteinExistence type="predicted"/>
<protein>
    <submittedName>
        <fullName evidence="2">Saposin B-type domain-containing protein</fullName>
    </submittedName>
</protein>